<dbReference type="Gene3D" id="1.10.3210.10">
    <property type="entry name" value="Hypothetical protein af1432"/>
    <property type="match status" value="1"/>
</dbReference>
<dbReference type="PANTHER" id="PTHR35795">
    <property type="entry name" value="SLR1885 PROTEIN"/>
    <property type="match status" value="1"/>
</dbReference>
<dbReference type="Pfam" id="PF01966">
    <property type="entry name" value="HD"/>
    <property type="match status" value="1"/>
</dbReference>
<dbReference type="GO" id="GO:0016793">
    <property type="term" value="F:triphosphoric monoester hydrolase activity"/>
    <property type="evidence" value="ECO:0007669"/>
    <property type="project" value="InterPro"/>
</dbReference>
<feature type="domain" description="HD" evidence="3">
    <location>
        <begin position="100"/>
        <end position="211"/>
    </location>
</feature>
<dbReference type="RefSeq" id="WP_123610120.1">
    <property type="nucleotide sequence ID" value="NZ_RJVG01000008.1"/>
</dbReference>
<dbReference type="HAMAP" id="MF_01212">
    <property type="entry name" value="dGTPase_type2"/>
    <property type="match status" value="1"/>
</dbReference>
<dbReference type="NCBIfam" id="NF002327">
    <property type="entry name" value="PRK01286.1-2"/>
    <property type="match status" value="1"/>
</dbReference>
<evidence type="ECO:0000313" key="5">
    <source>
        <dbReference type="Proteomes" id="UP000273083"/>
    </source>
</evidence>
<dbReference type="Pfam" id="PF13286">
    <property type="entry name" value="HD_assoc"/>
    <property type="match status" value="1"/>
</dbReference>
<evidence type="ECO:0000256" key="2">
    <source>
        <dbReference type="HAMAP-Rule" id="MF_01212"/>
    </source>
</evidence>
<dbReference type="Proteomes" id="UP000273083">
    <property type="component" value="Unassembled WGS sequence"/>
</dbReference>
<dbReference type="SMART" id="SM00471">
    <property type="entry name" value="HDc"/>
    <property type="match status" value="1"/>
</dbReference>
<dbReference type="InterPro" id="IPR026875">
    <property type="entry name" value="PHydrolase_assoc_dom"/>
</dbReference>
<sequence>MNNKDRQAIINELNKIEEIIDEEKGLSLREKQELREHQNYCIYASFSDNSLGRDVYESPCDIRPIYQRDRDRILHCKSFRRLKHKTQVFLAPEGDHYRTRLTHTLEVSQNARTIARALRLNEDLTEAIALGHDLGHTPFGHAGERALNSICSEGFEHHKQSIRVVEFLEKHGEGLNLTKEVRDGILNHQTVGKPNTLEGKIVRLSDKIAYINHDIDDAIRGHIITEEEIPKEYTDVLGHSPRERLDTLIHDIVIQSEGKNEISMSPEIEKAMLNLRKFMFTSVYSNPRAKGQEKKAENLLIQLFEHYKHHIELLPEEYIHLIDKKGESLERVVCDYIAGMTDRYAIAKYKEIVIPSSWSIY</sequence>
<keyword evidence="5" id="KW-1185">Reference proteome</keyword>
<dbReference type="SUPFAM" id="SSF109604">
    <property type="entry name" value="HD-domain/PDEase-like"/>
    <property type="match status" value="1"/>
</dbReference>
<dbReference type="CDD" id="cd00077">
    <property type="entry name" value="HDc"/>
    <property type="match status" value="1"/>
</dbReference>
<dbReference type="PROSITE" id="PS51831">
    <property type="entry name" value="HD"/>
    <property type="match status" value="1"/>
</dbReference>
<reference evidence="4 5" key="1">
    <citation type="submission" date="2018-11" db="EMBL/GenBank/DDBJ databases">
        <title>Genomic Encyclopedia of Type Strains, Phase IV (KMG-IV): sequencing the most valuable type-strain genomes for metagenomic binning, comparative biology and taxonomic classification.</title>
        <authorList>
            <person name="Goeker M."/>
        </authorList>
    </citation>
    <scope>NUCLEOTIDE SEQUENCE [LARGE SCALE GENOMIC DNA]</scope>
    <source>
        <strain evidence="4 5">DSM 26537</strain>
    </source>
</reference>
<accession>A0A3N1XI87</accession>
<gene>
    <name evidence="4" type="ORF">EDD66_108135</name>
</gene>
<dbReference type="PANTHER" id="PTHR35795:SF1">
    <property type="entry name" value="BIS(5'-NUCLEOSYL)-TETRAPHOSPHATASE, SYMMETRICAL"/>
    <property type="match status" value="1"/>
</dbReference>
<dbReference type="OrthoDB" id="9803619at2"/>
<comment type="similarity">
    <text evidence="2">Belongs to the dGTPase family. Type 2 subfamily.</text>
</comment>
<dbReference type="NCBIfam" id="TIGR01353">
    <property type="entry name" value="dGTP_triPase"/>
    <property type="match status" value="1"/>
</dbReference>
<dbReference type="InterPro" id="IPR051094">
    <property type="entry name" value="Diverse_Catalytic_Enzymes"/>
</dbReference>
<keyword evidence="1 2" id="KW-0378">Hydrolase</keyword>
<dbReference type="EMBL" id="RJVG01000008">
    <property type="protein sequence ID" value="ROR26413.1"/>
    <property type="molecule type" value="Genomic_DNA"/>
</dbReference>
<protein>
    <recommendedName>
        <fullName evidence="2">Deoxyguanosinetriphosphate triphosphohydrolase-like protein</fullName>
    </recommendedName>
</protein>
<organism evidence="4 5">
    <name type="scientific">Mobilisporobacter senegalensis</name>
    <dbReference type="NCBI Taxonomy" id="1329262"/>
    <lineage>
        <taxon>Bacteria</taxon>
        <taxon>Bacillati</taxon>
        <taxon>Bacillota</taxon>
        <taxon>Clostridia</taxon>
        <taxon>Lachnospirales</taxon>
        <taxon>Lachnospiraceae</taxon>
        <taxon>Mobilisporobacter</taxon>
    </lineage>
</organism>
<comment type="caution">
    <text evidence="4">The sequence shown here is derived from an EMBL/GenBank/DDBJ whole genome shotgun (WGS) entry which is preliminary data.</text>
</comment>
<dbReference type="InterPro" id="IPR023023">
    <property type="entry name" value="dNTPase_2"/>
</dbReference>
<evidence type="ECO:0000259" key="3">
    <source>
        <dbReference type="PROSITE" id="PS51831"/>
    </source>
</evidence>
<dbReference type="InterPro" id="IPR006674">
    <property type="entry name" value="HD_domain"/>
</dbReference>
<evidence type="ECO:0000256" key="1">
    <source>
        <dbReference type="ARBA" id="ARBA00022801"/>
    </source>
</evidence>
<evidence type="ECO:0000313" key="4">
    <source>
        <dbReference type="EMBL" id="ROR26413.1"/>
    </source>
</evidence>
<dbReference type="AlphaFoldDB" id="A0A3N1XI87"/>
<dbReference type="InterPro" id="IPR006261">
    <property type="entry name" value="dGTPase"/>
</dbReference>
<dbReference type="InterPro" id="IPR003607">
    <property type="entry name" value="HD/PDEase_dom"/>
</dbReference>
<proteinExistence type="inferred from homology"/>
<name>A0A3N1XI87_9FIRM</name>